<proteinExistence type="predicted"/>
<name>A0A5C6GMI4_METRR</name>
<dbReference type="Proteomes" id="UP000317257">
    <property type="component" value="Unassembled WGS sequence"/>
</dbReference>
<organism evidence="2 3">
    <name type="scientific">Metarhizium rileyi (strain RCEF 4871)</name>
    <name type="common">Nomuraea rileyi</name>
    <dbReference type="NCBI Taxonomy" id="1649241"/>
    <lineage>
        <taxon>Eukaryota</taxon>
        <taxon>Fungi</taxon>
        <taxon>Dikarya</taxon>
        <taxon>Ascomycota</taxon>
        <taxon>Pezizomycotina</taxon>
        <taxon>Sordariomycetes</taxon>
        <taxon>Hypocreomycetidae</taxon>
        <taxon>Hypocreales</taxon>
        <taxon>Clavicipitaceae</taxon>
        <taxon>Metarhizium</taxon>
    </lineage>
</organism>
<dbReference type="EMBL" id="SBHS01000003">
    <property type="protein sequence ID" value="TWU77546.1"/>
    <property type="molecule type" value="Genomic_DNA"/>
</dbReference>
<comment type="caution">
    <text evidence="2">The sequence shown here is derived from an EMBL/GenBank/DDBJ whole genome shotgun (WGS) entry which is preliminary data.</text>
</comment>
<reference evidence="3" key="1">
    <citation type="submission" date="2018-12" db="EMBL/GenBank/DDBJ databases">
        <title>The complete genome of Metarhizium rileyi, a key fungal pathogen of Lepidoptera.</title>
        <authorList>
            <person name="Binneck E."/>
            <person name="Lastra C.C.L."/>
            <person name="Sosa-Gomez D.R."/>
        </authorList>
    </citation>
    <scope>NUCLEOTIDE SEQUENCE [LARGE SCALE GENOMIC DNA]</scope>
    <source>
        <strain evidence="3">Cep018-CH2</strain>
    </source>
</reference>
<protein>
    <recommendedName>
        <fullName evidence="1">DUF6546 domain-containing protein</fullName>
    </recommendedName>
</protein>
<dbReference type="Pfam" id="PF20183">
    <property type="entry name" value="DUF6546"/>
    <property type="match status" value="1"/>
</dbReference>
<evidence type="ECO:0000313" key="3">
    <source>
        <dbReference type="Proteomes" id="UP000317257"/>
    </source>
</evidence>
<sequence length="549" mass="63424">MASAPVTQPQDGTQTCASWLSLPPEVRLQILDLVRQNGRRHRLALYATVCSEWQDFFEKMTFRHLLVDDTSLQDFARIMGGKNTRRTGNVGHIFFLIGLPGYPCPSCYKPENWFEIHRNNEIFTSSMETLLGILSSWAPGGRRSGGLTLELAIKSPSDSRHFFDDITTYNDYPFRSWDNLDETTDMTMFHVRNSRGGGIETRPVHFLYSLLGLLSPESFHATKRHLGSLLEFQGLKYRRLPRVEVINSLLLRRQFKRQMSPLALTKLVHESLVHITTFRLERWCRTSQDEEEKYLKDFREHVLFSLPEKLEKFHYFAENFFTRRNLSTPVQPRPLSAIELLQSHHGHRFNQVSVVEPLGTESWLAEMQRISANALAKPLFPAQSHNLERISFRSGILRPDNDLRFINHLLLLTAPVAENLPNLRSLEIFNTSAGAADQGIHACLFRYSVEHSDAILSWESYWQLALDTETAEFAFSPQVKRAWERAAAAHTGRGITVLIDEPKETMRNEIGHRQYFWPKGKPRLAEVFKLDAIHPFTRALMRLDCHRTR</sequence>
<gene>
    <name evidence="2" type="ORF">ED733_007504</name>
</gene>
<dbReference type="AlphaFoldDB" id="A0A5C6GMI4"/>
<evidence type="ECO:0000313" key="2">
    <source>
        <dbReference type="EMBL" id="TWU77546.1"/>
    </source>
</evidence>
<feature type="domain" description="DUF6546" evidence="1">
    <location>
        <begin position="372"/>
        <end position="498"/>
    </location>
</feature>
<dbReference type="InterPro" id="IPR046676">
    <property type="entry name" value="DUF6546"/>
</dbReference>
<evidence type="ECO:0000259" key="1">
    <source>
        <dbReference type="Pfam" id="PF20183"/>
    </source>
</evidence>
<accession>A0A5C6GMI4</accession>